<name>A0A1I4X1D7_9FLAO</name>
<accession>A0A1I4X1D7</accession>
<organism evidence="1 2">
    <name type="scientific">Algoriella xinjiangensis</name>
    <dbReference type="NCBI Taxonomy" id="684065"/>
    <lineage>
        <taxon>Bacteria</taxon>
        <taxon>Pseudomonadati</taxon>
        <taxon>Bacteroidota</taxon>
        <taxon>Flavobacteriia</taxon>
        <taxon>Flavobacteriales</taxon>
        <taxon>Weeksellaceae</taxon>
        <taxon>Algoriella</taxon>
    </lineage>
</organism>
<dbReference type="OrthoDB" id="1345111at2"/>
<dbReference type="Proteomes" id="UP000199149">
    <property type="component" value="Unassembled WGS sequence"/>
</dbReference>
<evidence type="ECO:0000313" key="1">
    <source>
        <dbReference type="EMBL" id="SFN19186.1"/>
    </source>
</evidence>
<reference evidence="2" key="1">
    <citation type="submission" date="2016-10" db="EMBL/GenBank/DDBJ databases">
        <authorList>
            <person name="Varghese N."/>
            <person name="Submissions S."/>
        </authorList>
    </citation>
    <scope>NUCLEOTIDE SEQUENCE [LARGE SCALE GENOMIC DNA]</scope>
    <source>
        <strain evidence="2">XJ109</strain>
    </source>
</reference>
<dbReference type="InterPro" id="IPR008983">
    <property type="entry name" value="Tumour_necrosis_fac-like_dom"/>
</dbReference>
<evidence type="ECO:0000313" key="2">
    <source>
        <dbReference type="Proteomes" id="UP000199149"/>
    </source>
</evidence>
<dbReference type="RefSeq" id="WP_092908257.1">
    <property type="nucleotide sequence ID" value="NZ_FOUZ01000008.1"/>
</dbReference>
<dbReference type="STRING" id="684065.SAMN05421738_1082"/>
<evidence type="ECO:0008006" key="3">
    <source>
        <dbReference type="Google" id="ProtNLM"/>
    </source>
</evidence>
<sequence>MNCKTSFLIILISCKVYCQVGINTKNPRATLEVVSNSNTSSSKNLEINNANNNQIIAVYDNGNFEFNGALIPNSSAGKTGEYLFSKGANNAPVWKSILPENSKQLYDIFNVQQYNDNGNYTAKTWNKIRIQQIMIPLDPTMGSWSNNEFTVSKEGIYYISVALEMSSGTILNTDQSKLRIKTNNKTTQINSATTQSGASNPTVYFENSNAEITLLLKKGDKIWFEAYSPASWKLGSAVFHLRFAESI</sequence>
<protein>
    <recommendedName>
        <fullName evidence="3">C1q domain-containing protein</fullName>
    </recommendedName>
</protein>
<dbReference type="SUPFAM" id="SSF49842">
    <property type="entry name" value="TNF-like"/>
    <property type="match status" value="1"/>
</dbReference>
<proteinExistence type="predicted"/>
<gene>
    <name evidence="1" type="ORF">SAMN05421738_1082</name>
</gene>
<dbReference type="EMBL" id="FOUZ01000008">
    <property type="protein sequence ID" value="SFN19186.1"/>
    <property type="molecule type" value="Genomic_DNA"/>
</dbReference>
<keyword evidence="2" id="KW-1185">Reference proteome</keyword>
<dbReference type="Gene3D" id="2.60.120.40">
    <property type="match status" value="1"/>
</dbReference>
<dbReference type="AlphaFoldDB" id="A0A1I4X1D7"/>